<reference evidence="2" key="1">
    <citation type="submission" date="2021-06" db="EMBL/GenBank/DDBJ databases">
        <title>Comparative genomics, transcriptomics and evolutionary studies reveal genomic signatures of adaptation to plant cell wall in hemibiotrophic fungi.</title>
        <authorList>
            <consortium name="DOE Joint Genome Institute"/>
            <person name="Baroncelli R."/>
            <person name="Diaz J.F."/>
            <person name="Benocci T."/>
            <person name="Peng M."/>
            <person name="Battaglia E."/>
            <person name="Haridas S."/>
            <person name="Andreopoulos W."/>
            <person name="Labutti K."/>
            <person name="Pangilinan J."/>
            <person name="Floch G.L."/>
            <person name="Makela M.R."/>
            <person name="Henrissat B."/>
            <person name="Grigoriev I.V."/>
            <person name="Crouch J.A."/>
            <person name="De Vries R.P."/>
            <person name="Sukno S.A."/>
            <person name="Thon M.R."/>
        </authorList>
    </citation>
    <scope>NUCLEOTIDE SEQUENCE</scope>
    <source>
        <strain evidence="2">MAFF235873</strain>
    </source>
</reference>
<dbReference type="Proteomes" id="UP001232148">
    <property type="component" value="Unassembled WGS sequence"/>
</dbReference>
<evidence type="ECO:0000256" key="1">
    <source>
        <dbReference type="SAM" id="MobiDB-lite"/>
    </source>
</evidence>
<name>A0AAD9LW20_9PEZI</name>
<evidence type="ECO:0000313" key="2">
    <source>
        <dbReference type="EMBL" id="KAK2020518.1"/>
    </source>
</evidence>
<evidence type="ECO:0000313" key="3">
    <source>
        <dbReference type="Proteomes" id="UP001232148"/>
    </source>
</evidence>
<feature type="region of interest" description="Disordered" evidence="1">
    <location>
        <begin position="64"/>
        <end position="143"/>
    </location>
</feature>
<protein>
    <submittedName>
        <fullName evidence="2">Uncharacterized protein</fullName>
    </submittedName>
</protein>
<gene>
    <name evidence="2" type="ORF">LX32DRAFT_716656</name>
</gene>
<sequence length="143" mass="15364">AHTKKHAVSTFASRECIARITSERECGLVCLGGQGHAMPCHAAHHHHHHHLLLLLLLLLIPPAASQDPRPGRTAPRHAAPRHAMPRHAMPCKPGRAPDLLERLSRAATAAAAVAASGRTSDKQPVDQRQRSPESPRRHLAAGG</sequence>
<feature type="compositionally biased region" description="Basic residues" evidence="1">
    <location>
        <begin position="74"/>
        <end position="85"/>
    </location>
</feature>
<proteinExistence type="predicted"/>
<dbReference type="EMBL" id="MU843227">
    <property type="protein sequence ID" value="KAK2020518.1"/>
    <property type="molecule type" value="Genomic_DNA"/>
</dbReference>
<feature type="compositionally biased region" description="Basic and acidic residues" evidence="1">
    <location>
        <begin position="119"/>
        <end position="136"/>
    </location>
</feature>
<dbReference type="AlphaFoldDB" id="A0AAD9LW20"/>
<feature type="compositionally biased region" description="Low complexity" evidence="1">
    <location>
        <begin position="106"/>
        <end position="115"/>
    </location>
</feature>
<comment type="caution">
    <text evidence="2">The sequence shown here is derived from an EMBL/GenBank/DDBJ whole genome shotgun (WGS) entry which is preliminary data.</text>
</comment>
<accession>A0AAD9LW20</accession>
<keyword evidence="3" id="KW-1185">Reference proteome</keyword>
<feature type="non-terminal residue" evidence="2">
    <location>
        <position position="1"/>
    </location>
</feature>
<organism evidence="2 3">
    <name type="scientific">Colletotrichum zoysiae</name>
    <dbReference type="NCBI Taxonomy" id="1216348"/>
    <lineage>
        <taxon>Eukaryota</taxon>
        <taxon>Fungi</taxon>
        <taxon>Dikarya</taxon>
        <taxon>Ascomycota</taxon>
        <taxon>Pezizomycotina</taxon>
        <taxon>Sordariomycetes</taxon>
        <taxon>Hypocreomycetidae</taxon>
        <taxon>Glomerellales</taxon>
        <taxon>Glomerellaceae</taxon>
        <taxon>Colletotrichum</taxon>
        <taxon>Colletotrichum graminicola species complex</taxon>
    </lineage>
</organism>